<dbReference type="SUPFAM" id="SSF53850">
    <property type="entry name" value="Periplasmic binding protein-like II"/>
    <property type="match status" value="1"/>
</dbReference>
<accession>A0A344PI55</accession>
<dbReference type="PIRSF" id="PIRSF039026">
    <property type="entry name" value="SiaP"/>
    <property type="match status" value="1"/>
</dbReference>
<keyword evidence="2 6" id="KW-0732">Signal</keyword>
<evidence type="ECO:0000256" key="3">
    <source>
        <dbReference type="ARBA" id="ARBA00022764"/>
    </source>
</evidence>
<dbReference type="Gene3D" id="3.40.190.170">
    <property type="entry name" value="Bacterial extracellular solute-binding protein, family 7"/>
    <property type="match status" value="1"/>
</dbReference>
<dbReference type="PROSITE" id="PS51318">
    <property type="entry name" value="TAT"/>
    <property type="match status" value="1"/>
</dbReference>
<dbReference type="GO" id="GO:0055085">
    <property type="term" value="P:transmembrane transport"/>
    <property type="evidence" value="ECO:0007669"/>
    <property type="project" value="InterPro"/>
</dbReference>
<feature type="binding site" evidence="5">
    <location>
        <position position="214"/>
    </location>
    <ligand>
        <name>Na(+)</name>
        <dbReference type="ChEBI" id="CHEBI:29101"/>
    </ligand>
</feature>
<dbReference type="AlphaFoldDB" id="A0A344PI55"/>
<dbReference type="Pfam" id="PF03480">
    <property type="entry name" value="DctP"/>
    <property type="match status" value="1"/>
</dbReference>
<evidence type="ECO:0000256" key="5">
    <source>
        <dbReference type="PIRSR" id="PIRSR039026-2"/>
    </source>
</evidence>
<dbReference type="InterPro" id="IPR018389">
    <property type="entry name" value="DctP_fam"/>
</dbReference>
<keyword evidence="8" id="KW-1185">Reference proteome</keyword>
<keyword evidence="3" id="KW-0574">Periplasm</keyword>
<feature type="signal peptide" evidence="6">
    <location>
        <begin position="1"/>
        <end position="25"/>
    </location>
</feature>
<evidence type="ECO:0000256" key="2">
    <source>
        <dbReference type="ARBA" id="ARBA00022729"/>
    </source>
</evidence>
<name>A0A344PI55_9RHOB</name>
<dbReference type="Proteomes" id="UP000252023">
    <property type="component" value="Chromosome"/>
</dbReference>
<dbReference type="OrthoDB" id="9780733at2"/>
<feature type="binding site" evidence="5">
    <location>
        <position position="239"/>
    </location>
    <ligand>
        <name>substrate</name>
    </ligand>
</feature>
<feature type="binding site" evidence="4">
    <location>
        <position position="176"/>
    </location>
    <ligand>
        <name>substrate</name>
    </ligand>
</feature>
<dbReference type="NCBIfam" id="NF037995">
    <property type="entry name" value="TRAP_S1"/>
    <property type="match status" value="1"/>
</dbReference>
<proteinExistence type="predicted"/>
<dbReference type="KEGG" id="pars:DRW48_04605"/>
<dbReference type="InterPro" id="IPR038404">
    <property type="entry name" value="TRAP_DctP_sf"/>
</dbReference>
<evidence type="ECO:0000256" key="6">
    <source>
        <dbReference type="SAM" id="SignalP"/>
    </source>
</evidence>
<dbReference type="GO" id="GO:0046872">
    <property type="term" value="F:metal ion binding"/>
    <property type="evidence" value="ECO:0007669"/>
    <property type="project" value="UniProtKB-KW"/>
</dbReference>
<organism evidence="7 8">
    <name type="scientific">Paracoccus suum</name>
    <dbReference type="NCBI Taxonomy" id="2259340"/>
    <lineage>
        <taxon>Bacteria</taxon>
        <taxon>Pseudomonadati</taxon>
        <taxon>Pseudomonadota</taxon>
        <taxon>Alphaproteobacteria</taxon>
        <taxon>Rhodobacterales</taxon>
        <taxon>Paracoccaceae</taxon>
        <taxon>Paracoccus</taxon>
    </lineage>
</organism>
<gene>
    <name evidence="7" type="ORF">DRW48_04605</name>
</gene>
<comment type="subcellular location">
    <subcellularLocation>
        <location evidence="1">Periplasm</location>
    </subcellularLocation>
</comment>
<dbReference type="GO" id="GO:0031317">
    <property type="term" value="C:tripartite ATP-independent periplasmic transporter complex"/>
    <property type="evidence" value="ECO:0007669"/>
    <property type="project" value="InterPro"/>
</dbReference>
<dbReference type="Gene3D" id="3.40.190.10">
    <property type="entry name" value="Periplasmic binding protein-like II"/>
    <property type="match status" value="1"/>
</dbReference>
<evidence type="ECO:0000256" key="1">
    <source>
        <dbReference type="ARBA" id="ARBA00004418"/>
    </source>
</evidence>
<dbReference type="InterPro" id="IPR026289">
    <property type="entry name" value="SBP_TakP-like"/>
</dbReference>
<feature type="binding site" evidence="5">
    <location>
        <position position="213"/>
    </location>
    <ligand>
        <name>substrate</name>
    </ligand>
</feature>
<reference evidence="8" key="1">
    <citation type="submission" date="2018-07" db="EMBL/GenBank/DDBJ databases">
        <title>Genome sequencing of Paracoccus sp. SC2-6.</title>
        <authorList>
            <person name="Heo J."/>
            <person name="Kim S.-J."/>
            <person name="Kwon S.-W."/>
        </authorList>
    </citation>
    <scope>NUCLEOTIDE SEQUENCE [LARGE SCALE GENOMIC DNA]</scope>
    <source>
        <strain evidence="8">SC2-6</strain>
    </source>
</reference>
<dbReference type="PANTHER" id="PTHR33376:SF5">
    <property type="entry name" value="EXTRACYTOPLASMIC SOLUTE RECEPTOR PROTEIN"/>
    <property type="match status" value="1"/>
</dbReference>
<feature type="chain" id="PRO_5016938624" evidence="6">
    <location>
        <begin position="26"/>
        <end position="369"/>
    </location>
</feature>
<dbReference type="GO" id="GO:0042597">
    <property type="term" value="C:periplasmic space"/>
    <property type="evidence" value="ECO:0007669"/>
    <property type="project" value="UniProtKB-SubCell"/>
</dbReference>
<dbReference type="PANTHER" id="PTHR33376">
    <property type="match status" value="1"/>
</dbReference>
<dbReference type="EMBL" id="CP030918">
    <property type="protein sequence ID" value="AXC49060.1"/>
    <property type="molecule type" value="Genomic_DNA"/>
</dbReference>
<evidence type="ECO:0000256" key="4">
    <source>
        <dbReference type="PIRSR" id="PIRSR039026-1"/>
    </source>
</evidence>
<evidence type="ECO:0000313" key="7">
    <source>
        <dbReference type="EMBL" id="AXC49060.1"/>
    </source>
</evidence>
<feature type="binding site" evidence="4">
    <location>
        <position position="155"/>
    </location>
    <ligand>
        <name>substrate</name>
    </ligand>
</feature>
<evidence type="ECO:0000313" key="8">
    <source>
        <dbReference type="Proteomes" id="UP000252023"/>
    </source>
</evidence>
<protein>
    <submittedName>
        <fullName evidence="7">ABC transporter substrate-binding protein</fullName>
    </submittedName>
</protein>
<dbReference type="RefSeq" id="WP_114075379.1">
    <property type="nucleotide sequence ID" value="NZ_CP030918.1"/>
</dbReference>
<sequence length="369" mass="39813">MDRRTFISTAGVGGAAAALAAPALAQGAPKVQWRLTSSYPKSLDTLYGISEGLAERVSALTDGNFTLQVFAPGEIVPALQALEAAGAGTVECAHSLGSFNIGKDPTFAFDTSLPFGLNTRQHNAWLFQGGGRELINEFLVPHNVYAIPSGNTGAQMGGWYRKEINSVADLSGLKLRIAGLGGNILSRLGVVPQQIGGGDIYAALEKGTIDAAEFSGPYDDEKLGFVKVAPYYYAPGWWEGTANVGLFINLDKWKGLPPEYQAALETASSATLVDCLAKYDARNPEAVYKLVAQGAQLRTFPDEVMQAAYVEAFKMYDEIAGSNEAFRKIYEPWKAFAEKARTWNRVCELPFDYFLATKINQTTEAKPAP</sequence>
<dbReference type="InterPro" id="IPR006311">
    <property type="entry name" value="TAT_signal"/>
</dbReference>
<keyword evidence="5" id="KW-0479">Metal-binding</keyword>